<gene>
    <name evidence="1" type="ORF">NEZAVI_LOCUS5516</name>
</gene>
<organism evidence="1 2">
    <name type="scientific">Nezara viridula</name>
    <name type="common">Southern green stink bug</name>
    <name type="synonym">Cimex viridulus</name>
    <dbReference type="NCBI Taxonomy" id="85310"/>
    <lineage>
        <taxon>Eukaryota</taxon>
        <taxon>Metazoa</taxon>
        <taxon>Ecdysozoa</taxon>
        <taxon>Arthropoda</taxon>
        <taxon>Hexapoda</taxon>
        <taxon>Insecta</taxon>
        <taxon>Pterygota</taxon>
        <taxon>Neoptera</taxon>
        <taxon>Paraneoptera</taxon>
        <taxon>Hemiptera</taxon>
        <taxon>Heteroptera</taxon>
        <taxon>Panheteroptera</taxon>
        <taxon>Pentatomomorpha</taxon>
        <taxon>Pentatomoidea</taxon>
        <taxon>Pentatomidae</taxon>
        <taxon>Pentatominae</taxon>
        <taxon>Nezara</taxon>
    </lineage>
</organism>
<accession>A0A9P0H187</accession>
<dbReference type="AlphaFoldDB" id="A0A9P0H187"/>
<evidence type="ECO:0000313" key="1">
    <source>
        <dbReference type="EMBL" id="CAH1395204.1"/>
    </source>
</evidence>
<evidence type="ECO:0000313" key="2">
    <source>
        <dbReference type="Proteomes" id="UP001152798"/>
    </source>
</evidence>
<protein>
    <submittedName>
        <fullName evidence="1">Uncharacterized protein</fullName>
    </submittedName>
</protein>
<proteinExistence type="predicted"/>
<keyword evidence="2" id="KW-1185">Reference proteome</keyword>
<dbReference type="EMBL" id="OV725079">
    <property type="protein sequence ID" value="CAH1395204.1"/>
    <property type="molecule type" value="Genomic_DNA"/>
</dbReference>
<reference evidence="1" key="1">
    <citation type="submission" date="2022-01" db="EMBL/GenBank/DDBJ databases">
        <authorList>
            <person name="King R."/>
        </authorList>
    </citation>
    <scope>NUCLEOTIDE SEQUENCE</scope>
</reference>
<sequence>MITTFEYKRPLRQWEDAEVWRENGERIIEPRRQKYVGYILLKQGRYLRERFANIPYLLFALAYKTGHHCTHISGITCP</sequence>
<name>A0A9P0H187_NEZVI</name>
<dbReference type="Proteomes" id="UP001152798">
    <property type="component" value="Chromosome 3"/>
</dbReference>